<organism evidence="2">
    <name type="scientific">viral metagenome</name>
    <dbReference type="NCBI Taxonomy" id="1070528"/>
    <lineage>
        <taxon>unclassified sequences</taxon>
        <taxon>metagenomes</taxon>
        <taxon>organismal metagenomes</taxon>
    </lineage>
</organism>
<accession>A0A6M3KGG4</accession>
<name>A0A6M3KGG4_9ZZZZ</name>
<evidence type="ECO:0000313" key="1">
    <source>
        <dbReference type="EMBL" id="QJA59805.1"/>
    </source>
</evidence>
<gene>
    <name evidence="2" type="ORF">MM415A00623_0020</name>
    <name evidence="1" type="ORF">MM415B01227_0022</name>
</gene>
<proteinExistence type="predicted"/>
<sequence>MKTELIKKEDGSWEIKLPESEDTANLEAKAGILSSITGIKAFGIPVGEAAGGLLAVSVWDALRGLVGGVLPSQIPAWAIPAIGAWLMSTKQLQGMLGSTAANTAGIILTADTVQALFNVRGLISGLFNRSGKTVPAGITSNNSGIDAELASMGLS</sequence>
<dbReference type="AlphaFoldDB" id="A0A6M3KGG4"/>
<dbReference type="EMBL" id="MT142440">
    <property type="protein sequence ID" value="QJA80900.1"/>
    <property type="molecule type" value="Genomic_DNA"/>
</dbReference>
<evidence type="ECO:0000313" key="2">
    <source>
        <dbReference type="EMBL" id="QJA80900.1"/>
    </source>
</evidence>
<protein>
    <submittedName>
        <fullName evidence="2">Uncharacterized protein</fullName>
    </submittedName>
</protein>
<reference evidence="2" key="1">
    <citation type="submission" date="2020-03" db="EMBL/GenBank/DDBJ databases">
        <title>The deep terrestrial virosphere.</title>
        <authorList>
            <person name="Holmfeldt K."/>
            <person name="Nilsson E."/>
            <person name="Simone D."/>
            <person name="Lopez-Fernandez M."/>
            <person name="Wu X."/>
            <person name="de Brujin I."/>
            <person name="Lundin D."/>
            <person name="Andersson A."/>
            <person name="Bertilsson S."/>
            <person name="Dopson M."/>
        </authorList>
    </citation>
    <scope>NUCLEOTIDE SEQUENCE</scope>
    <source>
        <strain evidence="2">MM415A00623</strain>
        <strain evidence="1">MM415B01227</strain>
    </source>
</reference>
<dbReference type="EMBL" id="MT141385">
    <property type="protein sequence ID" value="QJA59805.1"/>
    <property type="molecule type" value="Genomic_DNA"/>
</dbReference>